<evidence type="ECO:0000259" key="4">
    <source>
        <dbReference type="PROSITE" id="PS51379"/>
    </source>
</evidence>
<dbReference type="GO" id="GO:0046872">
    <property type="term" value="F:metal ion binding"/>
    <property type="evidence" value="ECO:0007669"/>
    <property type="project" value="UniProtKB-KW"/>
</dbReference>
<evidence type="ECO:0000256" key="3">
    <source>
        <dbReference type="ARBA" id="ARBA00023014"/>
    </source>
</evidence>
<evidence type="ECO:0000256" key="1">
    <source>
        <dbReference type="ARBA" id="ARBA00022723"/>
    </source>
</evidence>
<reference evidence="5 6" key="1">
    <citation type="submission" date="2019-08" db="EMBL/GenBank/DDBJ databases">
        <title>Complete genome sequence of Candidatus Uab amorphum.</title>
        <authorList>
            <person name="Shiratori T."/>
            <person name="Suzuki S."/>
            <person name="Kakizawa Y."/>
            <person name="Ishida K."/>
        </authorList>
    </citation>
    <scope>NUCLEOTIDE SEQUENCE [LARGE SCALE GENOMIC DNA]</scope>
    <source>
        <strain evidence="5 6">SRT547</strain>
    </source>
</reference>
<feature type="domain" description="4Fe-4S ferredoxin-type" evidence="4">
    <location>
        <begin position="514"/>
        <end position="546"/>
    </location>
</feature>
<dbReference type="OrthoDB" id="9803192at2"/>
<evidence type="ECO:0000313" key="5">
    <source>
        <dbReference type="EMBL" id="BBM81788.1"/>
    </source>
</evidence>
<dbReference type="SUPFAM" id="SSF54862">
    <property type="entry name" value="4Fe-4S ferredoxins"/>
    <property type="match status" value="1"/>
</dbReference>
<keyword evidence="1" id="KW-0479">Metal-binding</keyword>
<dbReference type="KEGG" id="uam:UABAM_00127"/>
<dbReference type="InterPro" id="IPR017896">
    <property type="entry name" value="4Fe4S_Fe-S-bd"/>
</dbReference>
<protein>
    <submittedName>
        <fullName evidence="5">Putative selenate reductase subunit YgfK</fullName>
    </submittedName>
</protein>
<sequence length="659" mass="74759">MAELIPYSFGKLVTRIFREWEIQKSIFDIKQKSFFHTPENLDFSIQFHNKRAATPFGPASGPHAQMAQNIAMSWLCGARIIELKTVQILDELDIPRPCIDVPNVGYNVEWSQELKIEESLHEYVKGSMLIDILKHSGIVSWQERDLDTVLDISLGYDLKGIQSDKIQHYVSKMRDASDIVDLYRQQIPQEYAHLRDIPFTTKIADSVTLSTFHGCPPDEVEKIASFLIREMGLNTIVKFNPTLLGKAKLREILHERLEYTDLVVPDKAFDDDMQWDQALGICERMKKLATDCGVSYGAKFTNTLIVENYRKVFAEKEEVMYASGAPLHVLAIQIVSKFREHFGNEIPISFSAGIAPNNFHHAASLGFKPITVCTDLLRKGGYARSAKYFQALAKDMKKHNCNDIPSYITARAQENDSEVSSLSQALKVNSLNYAAAVADPEGEYHQSKHTKTPPKPGTKMKIFDCLTCDICIPVCPNHANFSYFLEKGSVPVTKFVRKNSMWEKQESGEVSVNKRHQIANFADFCNECGNCDTFCPDLGGPYILKPRFFSSLEQWQEDKQFDGFFLKKTSDEETLWARFDGNEYTLKVANDHQDSTADLPPCEFNYRGKTFRMTSEGIQGDAAEGTEIDGTYLIWMNLLRRGVNRSEQVNYAMLSGDCC</sequence>
<dbReference type="PROSITE" id="PS51379">
    <property type="entry name" value="4FE4S_FER_2"/>
    <property type="match status" value="1"/>
</dbReference>
<proteinExistence type="predicted"/>
<organism evidence="5 6">
    <name type="scientific">Uabimicrobium amorphum</name>
    <dbReference type="NCBI Taxonomy" id="2596890"/>
    <lineage>
        <taxon>Bacteria</taxon>
        <taxon>Pseudomonadati</taxon>
        <taxon>Planctomycetota</taxon>
        <taxon>Candidatus Uabimicrobiia</taxon>
        <taxon>Candidatus Uabimicrobiales</taxon>
        <taxon>Candidatus Uabimicrobiaceae</taxon>
        <taxon>Candidatus Uabimicrobium</taxon>
    </lineage>
</organism>
<dbReference type="EMBL" id="AP019860">
    <property type="protein sequence ID" value="BBM81788.1"/>
    <property type="molecule type" value="Genomic_DNA"/>
</dbReference>
<gene>
    <name evidence="5" type="ORF">UABAM_00127</name>
</gene>
<dbReference type="Proteomes" id="UP000326354">
    <property type="component" value="Chromosome"/>
</dbReference>
<keyword evidence="3" id="KW-0411">Iron-sulfur</keyword>
<dbReference type="PROSITE" id="PS00198">
    <property type="entry name" value="4FE4S_FER_1"/>
    <property type="match status" value="2"/>
</dbReference>
<evidence type="ECO:0000313" key="6">
    <source>
        <dbReference type="Proteomes" id="UP000326354"/>
    </source>
</evidence>
<keyword evidence="6" id="KW-1185">Reference proteome</keyword>
<dbReference type="InterPro" id="IPR017900">
    <property type="entry name" value="4Fe4S_Fe_S_CS"/>
</dbReference>
<dbReference type="SUPFAM" id="SSF51395">
    <property type="entry name" value="FMN-linked oxidoreductases"/>
    <property type="match status" value="1"/>
</dbReference>
<accession>A0A5S9F0W5</accession>
<keyword evidence="2" id="KW-0408">Iron</keyword>
<dbReference type="AlphaFoldDB" id="A0A5S9F0W5"/>
<evidence type="ECO:0000256" key="2">
    <source>
        <dbReference type="ARBA" id="ARBA00023004"/>
    </source>
</evidence>
<dbReference type="GO" id="GO:0051536">
    <property type="term" value="F:iron-sulfur cluster binding"/>
    <property type="evidence" value="ECO:0007669"/>
    <property type="project" value="UniProtKB-KW"/>
</dbReference>
<dbReference type="RefSeq" id="WP_151966054.1">
    <property type="nucleotide sequence ID" value="NZ_AP019860.1"/>
</dbReference>
<name>A0A5S9F0W5_UABAM</name>